<feature type="domain" description="Ketosynthase family 3 (KS3)" evidence="17">
    <location>
        <begin position="3"/>
        <end position="413"/>
    </location>
</feature>
<protein>
    <recommendedName>
        <fullName evidence="4">3-oxoacyl-[acyl-carrier-protein] synthase 2</fullName>
        <ecNumber evidence="3">2.3.1.179</ecNumber>
    </recommendedName>
    <alternativeName>
        <fullName evidence="13">3-oxoacyl-[acyl-carrier-protein] synthase II</fullName>
    </alternativeName>
    <alternativeName>
        <fullName evidence="12">Beta-ketoacyl-ACP synthase II</fullName>
    </alternativeName>
</protein>
<dbReference type="EMBL" id="DVLP01000240">
    <property type="protein sequence ID" value="HIT75496.1"/>
    <property type="molecule type" value="Genomic_DNA"/>
</dbReference>
<evidence type="ECO:0000313" key="18">
    <source>
        <dbReference type="EMBL" id="HIT75496.1"/>
    </source>
</evidence>
<feature type="non-terminal residue" evidence="18">
    <location>
        <position position="413"/>
    </location>
</feature>
<evidence type="ECO:0000256" key="15">
    <source>
        <dbReference type="ARBA" id="ARBA00047659"/>
    </source>
</evidence>
<comment type="catalytic activity">
    <reaction evidence="15">
        <text>a fatty acyl-[ACP] + malonyl-[ACP] + H(+) = a 3-oxoacyl-[ACP] + holo-[ACP] + CO2</text>
        <dbReference type="Rhea" id="RHEA:22836"/>
        <dbReference type="Rhea" id="RHEA-COMP:9623"/>
        <dbReference type="Rhea" id="RHEA-COMP:9685"/>
        <dbReference type="Rhea" id="RHEA-COMP:9916"/>
        <dbReference type="Rhea" id="RHEA-COMP:14125"/>
        <dbReference type="ChEBI" id="CHEBI:15378"/>
        <dbReference type="ChEBI" id="CHEBI:16526"/>
        <dbReference type="ChEBI" id="CHEBI:64479"/>
        <dbReference type="ChEBI" id="CHEBI:78449"/>
        <dbReference type="ChEBI" id="CHEBI:78776"/>
        <dbReference type="ChEBI" id="CHEBI:138651"/>
    </reaction>
</comment>
<dbReference type="InterPro" id="IPR014031">
    <property type="entry name" value="Ketoacyl_synth_C"/>
</dbReference>
<comment type="catalytic activity">
    <reaction evidence="14">
        <text>(9Z)-hexadecenoyl-[ACP] + malonyl-[ACP] + H(+) = 3-oxo-(11Z)-octadecenoyl-[ACP] + holo-[ACP] + CO2</text>
        <dbReference type="Rhea" id="RHEA:55040"/>
        <dbReference type="Rhea" id="RHEA-COMP:9623"/>
        <dbReference type="Rhea" id="RHEA-COMP:9685"/>
        <dbReference type="Rhea" id="RHEA-COMP:10800"/>
        <dbReference type="Rhea" id="RHEA-COMP:14074"/>
        <dbReference type="ChEBI" id="CHEBI:15378"/>
        <dbReference type="ChEBI" id="CHEBI:16526"/>
        <dbReference type="ChEBI" id="CHEBI:64479"/>
        <dbReference type="ChEBI" id="CHEBI:78449"/>
        <dbReference type="ChEBI" id="CHEBI:83989"/>
        <dbReference type="ChEBI" id="CHEBI:138538"/>
        <dbReference type="EC" id="2.3.1.179"/>
    </reaction>
</comment>
<dbReference type="GO" id="GO:0005829">
    <property type="term" value="C:cytosol"/>
    <property type="evidence" value="ECO:0007669"/>
    <property type="project" value="TreeGrafter"/>
</dbReference>
<reference evidence="18" key="2">
    <citation type="journal article" date="2021" name="PeerJ">
        <title>Extensive microbial diversity within the chicken gut microbiome revealed by metagenomics and culture.</title>
        <authorList>
            <person name="Gilroy R."/>
            <person name="Ravi A."/>
            <person name="Getino M."/>
            <person name="Pursley I."/>
            <person name="Horton D.L."/>
            <person name="Alikhan N.F."/>
            <person name="Baker D."/>
            <person name="Gharbi K."/>
            <person name="Hall N."/>
            <person name="Watson M."/>
            <person name="Adriaenssens E.M."/>
            <person name="Foster-Nyarko E."/>
            <person name="Jarju S."/>
            <person name="Secka A."/>
            <person name="Antonio M."/>
            <person name="Oren A."/>
            <person name="Chaudhuri R.R."/>
            <person name="La Ragione R."/>
            <person name="Hildebrand F."/>
            <person name="Pallen M.J."/>
        </authorList>
    </citation>
    <scope>NUCLEOTIDE SEQUENCE</scope>
    <source>
        <strain evidence="18">ChiGjej1B1-24693</strain>
    </source>
</reference>
<evidence type="ECO:0000256" key="12">
    <source>
        <dbReference type="ARBA" id="ARBA00029675"/>
    </source>
</evidence>
<keyword evidence="10" id="KW-0012">Acyltransferase</keyword>
<accession>A0A9D1KMI0</accession>
<evidence type="ECO:0000256" key="2">
    <source>
        <dbReference type="ARBA" id="ARBA00008467"/>
    </source>
</evidence>
<reference evidence="18" key="1">
    <citation type="submission" date="2020-10" db="EMBL/GenBank/DDBJ databases">
        <authorList>
            <person name="Gilroy R."/>
        </authorList>
    </citation>
    <scope>NUCLEOTIDE SEQUENCE</scope>
    <source>
        <strain evidence="18">ChiGjej1B1-24693</strain>
    </source>
</reference>
<dbReference type="CDD" id="cd00834">
    <property type="entry name" value="KAS_I_II"/>
    <property type="match status" value="1"/>
</dbReference>
<evidence type="ECO:0000256" key="16">
    <source>
        <dbReference type="PIRSR" id="PIRSR000447-1"/>
    </source>
</evidence>
<dbReference type="EC" id="2.3.1.179" evidence="3"/>
<evidence type="ECO:0000256" key="10">
    <source>
        <dbReference type="ARBA" id="ARBA00023315"/>
    </source>
</evidence>
<sequence>MERTTVVITGMGAVTPLGDDVASTWQAMLAGKSGVRRLDHAWVSDLSLPVQIGAEVTFDPASRLERVQARRMDRNTQLANLATIEAWTDAGYGFGEDNPVDPERLGVVIATGIGGLGTLVSAWDTLTDQGVRRVSPLTVPMLMANGAAGSVALRLKARAGAHTTVSACASANEGIGHALDMLRLGRADVVVAGGTEGVVHPLPMAAFGQMQALSRRNDEPERASRPWDKGRDGFVLGEGSVVFVLETLEHAQARGATIYGELAGAGISNDAHDMVQPNPTGETQALAMTRSLAEGGLTPADVVHVNAHATSTPAGDTGEAKAIRRALGDATDRCIVTGTKSMHGHLLGGAGAIESLATVLALRDRQVPPTINLDDPEDGLGIDIATSARALPDGDLAAVNNSFGFGGANVALT</sequence>
<evidence type="ECO:0000256" key="3">
    <source>
        <dbReference type="ARBA" id="ARBA00012356"/>
    </source>
</evidence>
<keyword evidence="8" id="KW-0443">Lipid metabolism</keyword>
<evidence type="ECO:0000256" key="13">
    <source>
        <dbReference type="ARBA" id="ARBA00032171"/>
    </source>
</evidence>
<evidence type="ECO:0000256" key="11">
    <source>
        <dbReference type="ARBA" id="ARBA00024006"/>
    </source>
</evidence>
<keyword evidence="7" id="KW-0276">Fatty acid metabolism</keyword>
<dbReference type="GO" id="GO:0006633">
    <property type="term" value="P:fatty acid biosynthetic process"/>
    <property type="evidence" value="ECO:0007669"/>
    <property type="project" value="UniProtKB-KW"/>
</dbReference>
<gene>
    <name evidence="18" type="ORF">IAA98_07920</name>
</gene>
<evidence type="ECO:0000256" key="14">
    <source>
        <dbReference type="ARBA" id="ARBA00047318"/>
    </source>
</evidence>
<keyword evidence="9" id="KW-0275">Fatty acid biosynthesis</keyword>
<comment type="pathway">
    <text evidence="1">Lipid metabolism; fatty acid biosynthesis.</text>
</comment>
<dbReference type="InterPro" id="IPR014030">
    <property type="entry name" value="Ketoacyl_synth_N"/>
</dbReference>
<comment type="function">
    <text evidence="11">Involved in the type II fatty acid elongation cycle. Catalyzes the elongation of a wide range of acyl-ACP by the addition of two carbons from malonyl-ACP to an acyl acceptor. Can efficiently catalyze the conversion of palmitoleoyl-ACP (cis-hexadec-9-enoyl-ACP) to cis-vaccenoyl-ACP (cis-octadec-11-enoyl-ACP), an essential step in the thermal regulation of fatty acid composition.</text>
</comment>
<dbReference type="GO" id="GO:0004315">
    <property type="term" value="F:3-oxoacyl-[acyl-carrier-protein] synthase activity"/>
    <property type="evidence" value="ECO:0007669"/>
    <property type="project" value="UniProtKB-EC"/>
</dbReference>
<dbReference type="NCBIfam" id="NF005589">
    <property type="entry name" value="PRK07314.1"/>
    <property type="match status" value="1"/>
</dbReference>
<dbReference type="Proteomes" id="UP000886842">
    <property type="component" value="Unassembled WGS sequence"/>
</dbReference>
<evidence type="ECO:0000256" key="9">
    <source>
        <dbReference type="ARBA" id="ARBA00023160"/>
    </source>
</evidence>
<evidence type="ECO:0000256" key="4">
    <source>
        <dbReference type="ARBA" id="ARBA00014657"/>
    </source>
</evidence>
<evidence type="ECO:0000256" key="1">
    <source>
        <dbReference type="ARBA" id="ARBA00005194"/>
    </source>
</evidence>
<evidence type="ECO:0000256" key="7">
    <source>
        <dbReference type="ARBA" id="ARBA00022832"/>
    </source>
</evidence>
<dbReference type="InterPro" id="IPR000794">
    <property type="entry name" value="Beta-ketoacyl_synthase"/>
</dbReference>
<feature type="active site" description="For beta-ketoacyl synthase activity" evidence="16">
    <location>
        <position position="168"/>
    </location>
</feature>
<dbReference type="PANTHER" id="PTHR11712">
    <property type="entry name" value="POLYKETIDE SYNTHASE-RELATED"/>
    <property type="match status" value="1"/>
</dbReference>
<keyword evidence="6" id="KW-0808">Transferase</keyword>
<dbReference type="PROSITE" id="PS52004">
    <property type="entry name" value="KS3_2"/>
    <property type="match status" value="1"/>
</dbReference>
<dbReference type="Pfam" id="PF00109">
    <property type="entry name" value="ketoacyl-synt"/>
    <property type="match status" value="1"/>
</dbReference>
<dbReference type="PIRSF" id="PIRSF000447">
    <property type="entry name" value="KAS_II"/>
    <property type="match status" value="1"/>
</dbReference>
<organism evidence="18 19">
    <name type="scientific">Candidatus Avipropionibacterium avicola</name>
    <dbReference type="NCBI Taxonomy" id="2840701"/>
    <lineage>
        <taxon>Bacteria</taxon>
        <taxon>Bacillati</taxon>
        <taxon>Actinomycetota</taxon>
        <taxon>Actinomycetes</taxon>
        <taxon>Propionibacteriales</taxon>
        <taxon>Propionibacteriaceae</taxon>
        <taxon>Propionibacteriaceae incertae sedis</taxon>
        <taxon>Candidatus Avipropionibacterium</taxon>
    </lineage>
</organism>
<dbReference type="Pfam" id="PF02801">
    <property type="entry name" value="Ketoacyl-synt_C"/>
    <property type="match status" value="1"/>
</dbReference>
<dbReference type="PANTHER" id="PTHR11712:SF336">
    <property type="entry name" value="3-OXOACYL-[ACYL-CARRIER-PROTEIN] SYNTHASE, MITOCHONDRIAL"/>
    <property type="match status" value="1"/>
</dbReference>
<dbReference type="InterPro" id="IPR020841">
    <property type="entry name" value="PKS_Beta-ketoAc_synthase_dom"/>
</dbReference>
<evidence type="ECO:0000259" key="17">
    <source>
        <dbReference type="PROSITE" id="PS52004"/>
    </source>
</evidence>
<dbReference type="SUPFAM" id="SSF53901">
    <property type="entry name" value="Thiolase-like"/>
    <property type="match status" value="2"/>
</dbReference>
<evidence type="ECO:0000313" key="19">
    <source>
        <dbReference type="Proteomes" id="UP000886842"/>
    </source>
</evidence>
<keyword evidence="5" id="KW-0444">Lipid biosynthesis</keyword>
<evidence type="ECO:0000256" key="5">
    <source>
        <dbReference type="ARBA" id="ARBA00022516"/>
    </source>
</evidence>
<name>A0A9D1KMI0_9ACTN</name>
<proteinExistence type="inferred from homology"/>
<dbReference type="Gene3D" id="3.40.47.10">
    <property type="match status" value="1"/>
</dbReference>
<comment type="caution">
    <text evidence="18">The sequence shown here is derived from an EMBL/GenBank/DDBJ whole genome shotgun (WGS) entry which is preliminary data.</text>
</comment>
<dbReference type="InterPro" id="IPR017568">
    <property type="entry name" value="3-oxoacyl-ACP_synth-2"/>
</dbReference>
<dbReference type="AlphaFoldDB" id="A0A9D1KMI0"/>
<evidence type="ECO:0000256" key="6">
    <source>
        <dbReference type="ARBA" id="ARBA00022679"/>
    </source>
</evidence>
<comment type="similarity">
    <text evidence="2">Belongs to the thiolase-like superfamily. Beta-ketoacyl-ACP synthases family.</text>
</comment>
<dbReference type="SMART" id="SM00825">
    <property type="entry name" value="PKS_KS"/>
    <property type="match status" value="1"/>
</dbReference>
<evidence type="ECO:0000256" key="8">
    <source>
        <dbReference type="ARBA" id="ARBA00023098"/>
    </source>
</evidence>
<dbReference type="InterPro" id="IPR016039">
    <property type="entry name" value="Thiolase-like"/>
</dbReference>
<dbReference type="FunFam" id="3.40.47.10:FF:000018">
    <property type="entry name" value="3-oxoacyl-[acyl-carrier-protein] synthase 2"/>
    <property type="match status" value="1"/>
</dbReference>